<dbReference type="EMBL" id="VNKQ01000017">
    <property type="protein sequence ID" value="KAG0645926.1"/>
    <property type="molecule type" value="Genomic_DNA"/>
</dbReference>
<sequence>MLLQKTSYRIKQFISHQRSTITEYAEKSDDKDFSALKPQIGNPNGLSWAPQISAKEIRQPHRAVTRSSTFNLLEALTLDPIDCDRTPTQSTIITEQSDMDSLEDNAEKLIRETDEAFQAVGNALADARTVTQGWRQDADPEPVARHIPEPRGAARKASKPFAMTRTYSVSRTQSAAKGKRKGFRRKKKLLSQIRNVSQPSANAQARWTLTDITANVVDIFSGIMFKVEADEMLTPDRLHRLRQEERREIDRRLKQGEKMENERRVSIESARSIGTDGSNSTDPFHLESLSSRLIIAALNDPITPSSPSPVSPHPMMPRLQKRSSSARKDPRDIESTTNPNDSEMDLQDLKFPSPPRFYRSKSRSTPPLPTIPEVSPLSFVAPKAHYARYMDRRFSFESMQPPPGYILLPSTSFTMTCPLFEQGPIRIERKEKELLPDEVLDWTAFQMAISGTMDEIGVDERDDIEWAADEAEVDGILDWWNEYKFPGDDQTIQGGHRRRRR</sequence>
<comment type="caution">
    <text evidence="3">The sequence shown here is derived from an EMBL/GenBank/DDBJ whole genome shotgun (WGS) entry which is preliminary data.</text>
</comment>
<feature type="compositionally biased region" description="Basic and acidic residues" evidence="2">
    <location>
        <begin position="252"/>
        <end position="266"/>
    </location>
</feature>
<proteinExistence type="predicted"/>
<accession>A0A9P6SL80</accession>
<gene>
    <name evidence="3" type="ORF">D0Z07_7846</name>
</gene>
<dbReference type="Proteomes" id="UP000785200">
    <property type="component" value="Unassembled WGS sequence"/>
</dbReference>
<evidence type="ECO:0000256" key="2">
    <source>
        <dbReference type="SAM" id="MobiDB-lite"/>
    </source>
</evidence>
<keyword evidence="4" id="KW-1185">Reference proteome</keyword>
<dbReference type="AlphaFoldDB" id="A0A9P6SL80"/>
<feature type="compositionally biased region" description="Basic and acidic residues" evidence="2">
    <location>
        <begin position="136"/>
        <end position="149"/>
    </location>
</feature>
<organism evidence="3 4">
    <name type="scientific">Hyphodiscus hymeniophilus</name>
    <dbReference type="NCBI Taxonomy" id="353542"/>
    <lineage>
        <taxon>Eukaryota</taxon>
        <taxon>Fungi</taxon>
        <taxon>Dikarya</taxon>
        <taxon>Ascomycota</taxon>
        <taxon>Pezizomycotina</taxon>
        <taxon>Leotiomycetes</taxon>
        <taxon>Helotiales</taxon>
        <taxon>Hyphodiscaceae</taxon>
        <taxon>Hyphodiscus</taxon>
    </lineage>
</organism>
<feature type="region of interest" description="Disordered" evidence="2">
    <location>
        <begin position="133"/>
        <end position="158"/>
    </location>
</feature>
<feature type="region of interest" description="Disordered" evidence="2">
    <location>
        <begin position="252"/>
        <end position="285"/>
    </location>
</feature>
<feature type="region of interest" description="Disordered" evidence="2">
    <location>
        <begin position="303"/>
        <end position="371"/>
    </location>
</feature>
<evidence type="ECO:0000313" key="3">
    <source>
        <dbReference type="EMBL" id="KAG0645926.1"/>
    </source>
</evidence>
<evidence type="ECO:0000256" key="1">
    <source>
        <dbReference type="SAM" id="Coils"/>
    </source>
</evidence>
<protein>
    <submittedName>
        <fullName evidence="3">Uncharacterized protein</fullName>
    </submittedName>
</protein>
<reference evidence="3" key="1">
    <citation type="submission" date="2019-07" db="EMBL/GenBank/DDBJ databases">
        <title>Hyphodiscus hymeniophilus genome sequencing and assembly.</title>
        <authorList>
            <person name="Kramer G."/>
            <person name="Nodwell J."/>
        </authorList>
    </citation>
    <scope>NUCLEOTIDE SEQUENCE</scope>
    <source>
        <strain evidence="3">ATCC 34498</strain>
    </source>
</reference>
<keyword evidence="1" id="KW-0175">Coiled coil</keyword>
<name>A0A9P6SL80_9HELO</name>
<dbReference type="OrthoDB" id="5244857at2759"/>
<feature type="compositionally biased region" description="Pro residues" evidence="2">
    <location>
        <begin position="304"/>
        <end position="315"/>
    </location>
</feature>
<feature type="coiled-coil region" evidence="1">
    <location>
        <begin position="92"/>
        <end position="119"/>
    </location>
</feature>
<evidence type="ECO:0000313" key="4">
    <source>
        <dbReference type="Proteomes" id="UP000785200"/>
    </source>
</evidence>